<feature type="region of interest" description="Disordered" evidence="7">
    <location>
        <begin position="322"/>
        <end position="419"/>
    </location>
</feature>
<dbReference type="OrthoDB" id="5583at2759"/>
<proteinExistence type="inferred from homology"/>
<dbReference type="GO" id="GO:0000481">
    <property type="term" value="P:maturation of 5S rRNA"/>
    <property type="evidence" value="ECO:0007669"/>
    <property type="project" value="TreeGrafter"/>
</dbReference>
<feature type="compositionally biased region" description="Basic residues" evidence="7">
    <location>
        <begin position="325"/>
        <end position="340"/>
    </location>
</feature>
<accession>A0A1E3Q381</accession>
<dbReference type="AlphaFoldDB" id="A0A1E3Q381"/>
<evidence type="ECO:0000256" key="3">
    <source>
        <dbReference type="ARBA" id="ARBA00022664"/>
    </source>
</evidence>
<dbReference type="EMBL" id="KV454296">
    <property type="protein sequence ID" value="ODQ72050.1"/>
    <property type="molecule type" value="Genomic_DNA"/>
</dbReference>
<organism evidence="8 9">
    <name type="scientific">Lipomyces starkeyi NRRL Y-11557</name>
    <dbReference type="NCBI Taxonomy" id="675824"/>
    <lineage>
        <taxon>Eukaryota</taxon>
        <taxon>Fungi</taxon>
        <taxon>Dikarya</taxon>
        <taxon>Ascomycota</taxon>
        <taxon>Saccharomycotina</taxon>
        <taxon>Lipomycetes</taxon>
        <taxon>Lipomycetales</taxon>
        <taxon>Lipomycetaceae</taxon>
        <taxon>Lipomyces</taxon>
    </lineage>
</organism>
<feature type="compositionally biased region" description="Basic and acidic residues" evidence="7">
    <location>
        <begin position="636"/>
        <end position="658"/>
    </location>
</feature>
<dbReference type="InterPro" id="IPR045347">
    <property type="entry name" value="HIND"/>
</dbReference>
<keyword evidence="4" id="KW-0508">mRNA splicing</keyword>
<evidence type="ECO:0000256" key="1">
    <source>
        <dbReference type="ARBA" id="ARBA00004123"/>
    </source>
</evidence>
<dbReference type="Pfam" id="PF03343">
    <property type="entry name" value="SART-1"/>
    <property type="match status" value="1"/>
</dbReference>
<dbReference type="Pfam" id="PF19252">
    <property type="entry name" value="HIND"/>
    <property type="match status" value="2"/>
</dbReference>
<evidence type="ECO:0000256" key="2">
    <source>
        <dbReference type="ARBA" id="ARBA00006076"/>
    </source>
</evidence>
<feature type="region of interest" description="Disordered" evidence="7">
    <location>
        <begin position="539"/>
        <end position="593"/>
    </location>
</feature>
<dbReference type="PANTHER" id="PTHR14152:SF5">
    <property type="entry name" value="U4_U6.U5 TRI-SNRNP-ASSOCIATED PROTEIN 1"/>
    <property type="match status" value="1"/>
</dbReference>
<comment type="subcellular location">
    <subcellularLocation>
        <location evidence="1">Nucleus</location>
    </subcellularLocation>
</comment>
<reference evidence="8 9" key="1">
    <citation type="journal article" date="2016" name="Proc. Natl. Acad. Sci. U.S.A.">
        <title>Comparative genomics of biotechnologically important yeasts.</title>
        <authorList>
            <person name="Riley R."/>
            <person name="Haridas S."/>
            <person name="Wolfe K.H."/>
            <person name="Lopes M.R."/>
            <person name="Hittinger C.T."/>
            <person name="Goeker M."/>
            <person name="Salamov A.A."/>
            <person name="Wisecaver J.H."/>
            <person name="Long T.M."/>
            <person name="Calvey C.H."/>
            <person name="Aerts A.L."/>
            <person name="Barry K.W."/>
            <person name="Choi C."/>
            <person name="Clum A."/>
            <person name="Coughlan A.Y."/>
            <person name="Deshpande S."/>
            <person name="Douglass A.P."/>
            <person name="Hanson S.J."/>
            <person name="Klenk H.-P."/>
            <person name="LaButti K.M."/>
            <person name="Lapidus A."/>
            <person name="Lindquist E.A."/>
            <person name="Lipzen A.M."/>
            <person name="Meier-Kolthoff J.P."/>
            <person name="Ohm R.A."/>
            <person name="Otillar R.P."/>
            <person name="Pangilinan J.L."/>
            <person name="Peng Y."/>
            <person name="Rokas A."/>
            <person name="Rosa C.A."/>
            <person name="Scheuner C."/>
            <person name="Sibirny A.A."/>
            <person name="Slot J.C."/>
            <person name="Stielow J.B."/>
            <person name="Sun H."/>
            <person name="Kurtzman C.P."/>
            <person name="Blackwell M."/>
            <person name="Grigoriev I.V."/>
            <person name="Jeffries T.W."/>
        </authorList>
    </citation>
    <scope>NUCLEOTIDE SEQUENCE [LARGE SCALE GENOMIC DNA]</scope>
    <source>
        <strain evidence="8 9">NRRL Y-11557</strain>
    </source>
</reference>
<evidence type="ECO:0000256" key="5">
    <source>
        <dbReference type="ARBA" id="ARBA00023242"/>
    </source>
</evidence>
<evidence type="ECO:0000256" key="7">
    <source>
        <dbReference type="SAM" id="MobiDB-lite"/>
    </source>
</evidence>
<feature type="region of interest" description="Disordered" evidence="7">
    <location>
        <begin position="624"/>
        <end position="658"/>
    </location>
</feature>
<evidence type="ECO:0000256" key="6">
    <source>
        <dbReference type="SAM" id="Coils"/>
    </source>
</evidence>
<evidence type="ECO:0000313" key="8">
    <source>
        <dbReference type="EMBL" id="ODQ72050.1"/>
    </source>
</evidence>
<dbReference type="GO" id="GO:0045292">
    <property type="term" value="P:mRNA cis splicing, via spliceosome"/>
    <property type="evidence" value="ECO:0007669"/>
    <property type="project" value="TreeGrafter"/>
</dbReference>
<gene>
    <name evidence="8" type="ORF">LIPSTDRAFT_4401</name>
</gene>
<feature type="compositionally biased region" description="Basic and acidic residues" evidence="7">
    <location>
        <begin position="546"/>
        <end position="593"/>
    </location>
</feature>
<feature type="region of interest" description="Disordered" evidence="7">
    <location>
        <begin position="1"/>
        <end position="89"/>
    </location>
</feature>
<feature type="compositionally biased region" description="Basic and acidic residues" evidence="7">
    <location>
        <begin position="1"/>
        <end position="20"/>
    </location>
</feature>
<feature type="compositionally biased region" description="Low complexity" evidence="7">
    <location>
        <begin position="47"/>
        <end position="57"/>
    </location>
</feature>
<dbReference type="InterPro" id="IPR005011">
    <property type="entry name" value="SNU66/SART1"/>
</dbReference>
<dbReference type="GO" id="GO:0046540">
    <property type="term" value="C:U4/U6 x U5 tri-snRNP complex"/>
    <property type="evidence" value="ECO:0007669"/>
    <property type="project" value="InterPro"/>
</dbReference>
<dbReference type="Proteomes" id="UP000094385">
    <property type="component" value="Unassembled WGS sequence"/>
</dbReference>
<feature type="coiled-coil region" evidence="6">
    <location>
        <begin position="100"/>
        <end position="132"/>
    </location>
</feature>
<dbReference type="PANTHER" id="PTHR14152">
    <property type="entry name" value="SQUAMOUS CELL CARCINOMA ANTIGEN RECOGNISED BY CYTOTOXIC T LYMPHOCYTES"/>
    <property type="match status" value="1"/>
</dbReference>
<feature type="compositionally biased region" description="Basic residues" evidence="7">
    <location>
        <begin position="624"/>
        <end position="635"/>
    </location>
</feature>
<name>A0A1E3Q381_LIPST</name>
<feature type="region of interest" description="Disordered" evidence="7">
    <location>
        <begin position="434"/>
        <end position="499"/>
    </location>
</feature>
<sequence length="658" mass="74811">MADRESDLSLEETNRRRIEMGLRPIPVPDDALAMKSKLPSKEDATGLSQDESSLSLEETNKLRISLGLRPIPVPGDEGMGASSTSAPAPDADELALANWRAKYETEKKSAELEATRKRIQKAKERIERLKYLDGRSLGEQDEENVDDVRKWVKRSKKKVKISIPEDDDEQEDMRRYTAEDLKGLKVGHSLEDIVDGEDVILTLKDRNVLDEGDDELVSLALEEHAKATQNIENRKRKSRYTGFEDEDALGEKKGILSRYDEDDESNKKFFTLDSEVISVGDVVSEKQKKLDAMNPGRVKVSLEVDLPPIGIIHNSSDYMPAERIKIKKPKKSKNSKNSRKRAAEEDDEDGRNQDAEMADYQPDVIEDDDEDLQALLSKQRRSLQKKRKAQFLTPEMLAQAIRDQSTEGTPAPETDESGLVIDDMTEFVGNVGNSIAAEEEEERERKERLANARATAPVKSESEDVAMTDDHEEKQVNPENENEGDEDVSTTGLEGEPVLSSIGLGATLSMLRSRGLLKTPDEQDLERQRIQRENMKWRVSMAQHKARSELELRAQREADRRSGKYDKLTQKEREEAAQRENQMRQLGEAREAQKRFKDYKPEIKIEYKDEFGRVMGQKEAFKHLSHQFHGKGSGKGKTEKRLKKIEDERKKESSSLFS</sequence>
<comment type="similarity">
    <text evidence="2">Belongs to the SNU66/SART1 family.</text>
</comment>
<evidence type="ECO:0000256" key="4">
    <source>
        <dbReference type="ARBA" id="ARBA00023187"/>
    </source>
</evidence>
<keyword evidence="9" id="KW-1185">Reference proteome</keyword>
<evidence type="ECO:0000313" key="9">
    <source>
        <dbReference type="Proteomes" id="UP000094385"/>
    </source>
</evidence>
<keyword evidence="6" id="KW-0175">Coiled coil</keyword>
<protein>
    <recommendedName>
        <fullName evidence="10">SART-1 protein</fullName>
    </recommendedName>
</protein>
<evidence type="ECO:0008006" key="10">
    <source>
        <dbReference type="Google" id="ProtNLM"/>
    </source>
</evidence>
<feature type="compositionally biased region" description="Basic residues" evidence="7">
    <location>
        <begin position="378"/>
        <end position="389"/>
    </location>
</feature>
<keyword evidence="3" id="KW-0507">mRNA processing</keyword>
<dbReference type="STRING" id="675824.A0A1E3Q381"/>
<keyword evidence="5" id="KW-0539">Nucleus</keyword>